<evidence type="ECO:0000256" key="6">
    <source>
        <dbReference type="RuleBase" id="RU000454"/>
    </source>
</evidence>
<feature type="region of interest" description="Disordered" evidence="7">
    <location>
        <begin position="92"/>
        <end position="113"/>
    </location>
</feature>
<dbReference type="Gene3D" id="2.40.70.10">
    <property type="entry name" value="Acid Proteases"/>
    <property type="match status" value="2"/>
</dbReference>
<dbReference type="InterPro" id="IPR001969">
    <property type="entry name" value="Aspartic_peptidase_AS"/>
</dbReference>
<dbReference type="PRINTS" id="PR00792">
    <property type="entry name" value="PEPSIN"/>
</dbReference>
<sequence>MKFAAVALAASLVAAAPRVVKVDPSDIKPRRLGGAKFKLGQIHNDLFRQHGRGPRALAKAYEKYNIELPPTLLEVVQNILKDLGIDPHTHHKIPGFKSSHNNGAPYTNETDDSGEVSAIPQLYDIEYLAPVEIGTPPQTLMLNFDTGSSDLWVFSSETPDRQQNGQTLYNIPESSTARRLNNHTWSIQYGDGSHSSGNVYLDTVSVGGVNVFNQAIESATYVSASFVTDAASSGILGLGFDSINTVSPTKQKTFISNALESLEMGLFSANLKKAEAGNYNFGFIDETEFTGPLSFVDVDSSKGFWQFEATGFSIQPANPSGNSTRGSFVPVAHTAIADTGTTLLLLPAGITQSYYADVEGAREAADIGGWILPCNASLPDLTLHIGTYKAVVPGELMIYAPVDTDDIDTATICYGGIQSASGMPFAIYGDIFFKAQFTVFDVDNMQLGFAPKPEL</sequence>
<feature type="compositionally biased region" description="Polar residues" evidence="7">
    <location>
        <begin position="98"/>
        <end position="108"/>
    </location>
</feature>
<dbReference type="PANTHER" id="PTHR47966:SF2">
    <property type="entry name" value="ASPERGILLOPEPSIN-1-RELATED"/>
    <property type="match status" value="1"/>
</dbReference>
<dbReference type="Proteomes" id="UP001303647">
    <property type="component" value="Unassembled WGS sequence"/>
</dbReference>
<evidence type="ECO:0000256" key="2">
    <source>
        <dbReference type="ARBA" id="ARBA00022670"/>
    </source>
</evidence>
<dbReference type="GO" id="GO:0006508">
    <property type="term" value="P:proteolysis"/>
    <property type="evidence" value="ECO:0007669"/>
    <property type="project" value="UniProtKB-KW"/>
</dbReference>
<evidence type="ECO:0000256" key="4">
    <source>
        <dbReference type="ARBA" id="ARBA00022801"/>
    </source>
</evidence>
<organism evidence="10 11">
    <name type="scientific">Corynascus novoguineensis</name>
    <dbReference type="NCBI Taxonomy" id="1126955"/>
    <lineage>
        <taxon>Eukaryota</taxon>
        <taxon>Fungi</taxon>
        <taxon>Dikarya</taxon>
        <taxon>Ascomycota</taxon>
        <taxon>Pezizomycotina</taxon>
        <taxon>Sordariomycetes</taxon>
        <taxon>Sordariomycetidae</taxon>
        <taxon>Sordariales</taxon>
        <taxon>Chaetomiaceae</taxon>
        <taxon>Corynascus</taxon>
    </lineage>
</organism>
<dbReference type="InterPro" id="IPR034163">
    <property type="entry name" value="Aspergillopepsin-like_cat_dom"/>
</dbReference>
<evidence type="ECO:0000256" key="3">
    <source>
        <dbReference type="ARBA" id="ARBA00022750"/>
    </source>
</evidence>
<dbReference type="AlphaFoldDB" id="A0AAN7CRA5"/>
<feature type="active site" evidence="5">
    <location>
        <position position="338"/>
    </location>
</feature>
<feature type="domain" description="Peptidase A1" evidence="9">
    <location>
        <begin position="127"/>
        <end position="450"/>
    </location>
</feature>
<dbReference type="PROSITE" id="PS00141">
    <property type="entry name" value="ASP_PROTEASE"/>
    <property type="match status" value="1"/>
</dbReference>
<feature type="signal peptide" evidence="8">
    <location>
        <begin position="1"/>
        <end position="15"/>
    </location>
</feature>
<dbReference type="PROSITE" id="PS51767">
    <property type="entry name" value="PEPTIDASE_A1"/>
    <property type="match status" value="1"/>
</dbReference>
<keyword evidence="2 6" id="KW-0645">Protease</keyword>
<protein>
    <submittedName>
        <fullName evidence="10">Aspartic peptidase domain-containing protein</fullName>
    </submittedName>
</protein>
<dbReference type="GO" id="GO:0004190">
    <property type="term" value="F:aspartic-type endopeptidase activity"/>
    <property type="evidence" value="ECO:0007669"/>
    <property type="project" value="UniProtKB-KW"/>
</dbReference>
<dbReference type="Pfam" id="PF00026">
    <property type="entry name" value="Asp"/>
    <property type="match status" value="1"/>
</dbReference>
<evidence type="ECO:0000256" key="5">
    <source>
        <dbReference type="PIRSR" id="PIRSR601461-1"/>
    </source>
</evidence>
<dbReference type="SUPFAM" id="SSF50630">
    <property type="entry name" value="Acid proteases"/>
    <property type="match status" value="1"/>
</dbReference>
<keyword evidence="8" id="KW-0732">Signal</keyword>
<keyword evidence="11" id="KW-1185">Reference proteome</keyword>
<dbReference type="FunFam" id="2.40.70.10:FF:000024">
    <property type="entry name" value="Endothiapepsin"/>
    <property type="match status" value="1"/>
</dbReference>
<dbReference type="InterPro" id="IPR001461">
    <property type="entry name" value="Aspartic_peptidase_A1"/>
</dbReference>
<keyword evidence="3 6" id="KW-0064">Aspartyl protease</keyword>
<evidence type="ECO:0000313" key="11">
    <source>
        <dbReference type="Proteomes" id="UP001303647"/>
    </source>
</evidence>
<reference evidence="10" key="2">
    <citation type="submission" date="2023-05" db="EMBL/GenBank/DDBJ databases">
        <authorList>
            <consortium name="Lawrence Berkeley National Laboratory"/>
            <person name="Steindorff A."/>
            <person name="Hensen N."/>
            <person name="Bonometti L."/>
            <person name="Westerberg I."/>
            <person name="Brannstrom I.O."/>
            <person name="Guillou S."/>
            <person name="Cros-Aarteil S."/>
            <person name="Calhoun S."/>
            <person name="Haridas S."/>
            <person name="Kuo A."/>
            <person name="Mondo S."/>
            <person name="Pangilinan J."/>
            <person name="Riley R."/>
            <person name="Labutti K."/>
            <person name="Andreopoulos B."/>
            <person name="Lipzen A."/>
            <person name="Chen C."/>
            <person name="Yanf M."/>
            <person name="Daum C."/>
            <person name="Ng V."/>
            <person name="Clum A."/>
            <person name="Ohm R."/>
            <person name="Martin F."/>
            <person name="Silar P."/>
            <person name="Natvig D."/>
            <person name="Lalanne C."/>
            <person name="Gautier V."/>
            <person name="Ament-Velasquez S.L."/>
            <person name="Kruys A."/>
            <person name="Hutchinson M.I."/>
            <person name="Powell A.J."/>
            <person name="Barry K."/>
            <person name="Miller A.N."/>
            <person name="Grigoriev I.V."/>
            <person name="Debuchy R."/>
            <person name="Gladieux P."/>
            <person name="Thoren M.H."/>
            <person name="Johannesson H."/>
        </authorList>
    </citation>
    <scope>NUCLEOTIDE SEQUENCE</scope>
    <source>
        <strain evidence="10">CBS 359.72</strain>
    </source>
</reference>
<comment type="caution">
    <text evidence="10">The sequence shown here is derived from an EMBL/GenBank/DDBJ whole genome shotgun (WGS) entry which is preliminary data.</text>
</comment>
<evidence type="ECO:0000256" key="1">
    <source>
        <dbReference type="ARBA" id="ARBA00007447"/>
    </source>
</evidence>
<reference evidence="10" key="1">
    <citation type="journal article" date="2023" name="Mol. Phylogenet. Evol.">
        <title>Genome-scale phylogeny and comparative genomics of the fungal order Sordariales.</title>
        <authorList>
            <person name="Hensen N."/>
            <person name="Bonometti L."/>
            <person name="Westerberg I."/>
            <person name="Brannstrom I.O."/>
            <person name="Guillou S."/>
            <person name="Cros-Aarteil S."/>
            <person name="Calhoun S."/>
            <person name="Haridas S."/>
            <person name="Kuo A."/>
            <person name="Mondo S."/>
            <person name="Pangilinan J."/>
            <person name="Riley R."/>
            <person name="LaButti K."/>
            <person name="Andreopoulos B."/>
            <person name="Lipzen A."/>
            <person name="Chen C."/>
            <person name="Yan M."/>
            <person name="Daum C."/>
            <person name="Ng V."/>
            <person name="Clum A."/>
            <person name="Steindorff A."/>
            <person name="Ohm R.A."/>
            <person name="Martin F."/>
            <person name="Silar P."/>
            <person name="Natvig D.O."/>
            <person name="Lalanne C."/>
            <person name="Gautier V."/>
            <person name="Ament-Velasquez S.L."/>
            <person name="Kruys A."/>
            <person name="Hutchinson M.I."/>
            <person name="Powell A.J."/>
            <person name="Barry K."/>
            <person name="Miller A.N."/>
            <person name="Grigoriev I.V."/>
            <person name="Debuchy R."/>
            <person name="Gladieux P."/>
            <person name="Hiltunen Thoren M."/>
            <person name="Johannesson H."/>
        </authorList>
    </citation>
    <scope>NUCLEOTIDE SEQUENCE</scope>
    <source>
        <strain evidence="10">CBS 359.72</strain>
    </source>
</reference>
<evidence type="ECO:0000256" key="8">
    <source>
        <dbReference type="SAM" id="SignalP"/>
    </source>
</evidence>
<dbReference type="FunFam" id="2.40.70.10:FF:000026">
    <property type="entry name" value="Endothiapepsin"/>
    <property type="match status" value="1"/>
</dbReference>
<dbReference type="InterPro" id="IPR033121">
    <property type="entry name" value="PEPTIDASE_A1"/>
</dbReference>
<accession>A0AAN7CRA5</accession>
<dbReference type="CDD" id="cd06097">
    <property type="entry name" value="Aspergillopepsin_like"/>
    <property type="match status" value="1"/>
</dbReference>
<feature type="active site" evidence="5">
    <location>
        <position position="145"/>
    </location>
</feature>
<evidence type="ECO:0000256" key="7">
    <source>
        <dbReference type="SAM" id="MobiDB-lite"/>
    </source>
</evidence>
<dbReference type="PANTHER" id="PTHR47966">
    <property type="entry name" value="BETA-SITE APP-CLEAVING ENZYME, ISOFORM A-RELATED"/>
    <property type="match status" value="1"/>
</dbReference>
<name>A0AAN7CRA5_9PEZI</name>
<dbReference type="InterPro" id="IPR021109">
    <property type="entry name" value="Peptidase_aspartic_dom_sf"/>
</dbReference>
<proteinExistence type="inferred from homology"/>
<dbReference type="EMBL" id="MU857665">
    <property type="protein sequence ID" value="KAK4246853.1"/>
    <property type="molecule type" value="Genomic_DNA"/>
</dbReference>
<comment type="similarity">
    <text evidence="1 6">Belongs to the peptidase A1 family.</text>
</comment>
<evidence type="ECO:0000313" key="10">
    <source>
        <dbReference type="EMBL" id="KAK4246853.1"/>
    </source>
</evidence>
<gene>
    <name evidence="10" type="ORF">C7999DRAFT_32727</name>
</gene>
<evidence type="ECO:0000259" key="9">
    <source>
        <dbReference type="PROSITE" id="PS51767"/>
    </source>
</evidence>
<keyword evidence="4 6" id="KW-0378">Hydrolase</keyword>
<feature type="chain" id="PRO_5042933080" evidence="8">
    <location>
        <begin position="16"/>
        <end position="455"/>
    </location>
</feature>